<dbReference type="OrthoDB" id="424572at2759"/>
<proteinExistence type="inferred from homology"/>
<organism evidence="11 12">
    <name type="scientific">Stichopus japonicus</name>
    <name type="common">Sea cucumber</name>
    <dbReference type="NCBI Taxonomy" id="307972"/>
    <lineage>
        <taxon>Eukaryota</taxon>
        <taxon>Metazoa</taxon>
        <taxon>Echinodermata</taxon>
        <taxon>Eleutherozoa</taxon>
        <taxon>Echinozoa</taxon>
        <taxon>Holothuroidea</taxon>
        <taxon>Aspidochirotacea</taxon>
        <taxon>Aspidochirotida</taxon>
        <taxon>Stichopodidae</taxon>
        <taxon>Apostichopus</taxon>
    </lineage>
</organism>
<dbReference type="Gene3D" id="1.25.40.180">
    <property type="match status" value="1"/>
</dbReference>
<dbReference type="GO" id="GO:0031369">
    <property type="term" value="F:translation initiation factor binding"/>
    <property type="evidence" value="ECO:0007669"/>
    <property type="project" value="InterPro"/>
</dbReference>
<comment type="caution">
    <text evidence="11">The sequence shown here is derived from an EMBL/GenBank/DDBJ whole genome shotgun (WGS) entry which is preliminary data.</text>
</comment>
<dbReference type="Proteomes" id="UP000230750">
    <property type="component" value="Unassembled WGS sequence"/>
</dbReference>
<feature type="region of interest" description="Disordered" evidence="9">
    <location>
        <begin position="494"/>
        <end position="521"/>
    </location>
</feature>
<keyword evidence="12" id="KW-1185">Reference proteome</keyword>
<evidence type="ECO:0000313" key="11">
    <source>
        <dbReference type="EMBL" id="PIK51833.1"/>
    </source>
</evidence>
<accession>A0A2G8KUZ4</accession>
<keyword evidence="4 11" id="KW-0396">Initiation factor</keyword>
<gene>
    <name evidence="11" type="ORF">BSL78_11294</name>
</gene>
<comment type="similarity">
    <text evidence="2">Belongs to the eIF-2B gamma/epsilon subunits family.</text>
</comment>
<dbReference type="Pfam" id="PF25084">
    <property type="entry name" value="LbH_EIF2B"/>
    <property type="match status" value="1"/>
</dbReference>
<dbReference type="InterPro" id="IPR035543">
    <property type="entry name" value="eIF-2B_epsilon_N"/>
</dbReference>
<dbReference type="SUPFAM" id="SSF53448">
    <property type="entry name" value="Nucleotide-diphospho-sugar transferases"/>
    <property type="match status" value="1"/>
</dbReference>
<dbReference type="FunFam" id="3.90.550.10:FF:000066">
    <property type="entry name" value="Translation initiation factor eIF-2B subunit epsilon"/>
    <property type="match status" value="1"/>
</dbReference>
<dbReference type="PANTHER" id="PTHR45887:SF1">
    <property type="entry name" value="TRANSLATION INITIATION FACTOR EIF-2B SUBUNIT EPSILON"/>
    <property type="match status" value="1"/>
</dbReference>
<dbReference type="CDD" id="cd04197">
    <property type="entry name" value="eIF-2B_epsilon_N"/>
    <property type="match status" value="1"/>
</dbReference>
<feature type="domain" description="W2" evidence="10">
    <location>
        <begin position="519"/>
        <end position="685"/>
    </location>
</feature>
<dbReference type="Pfam" id="PF02020">
    <property type="entry name" value="W2"/>
    <property type="match status" value="1"/>
</dbReference>
<evidence type="ECO:0000256" key="4">
    <source>
        <dbReference type="ARBA" id="ARBA00022540"/>
    </source>
</evidence>
<dbReference type="InterPro" id="IPR011004">
    <property type="entry name" value="Trimer_LpxA-like_sf"/>
</dbReference>
<dbReference type="GO" id="GO:0005851">
    <property type="term" value="C:eukaryotic translation initiation factor 2B complex"/>
    <property type="evidence" value="ECO:0007669"/>
    <property type="project" value="TreeGrafter"/>
</dbReference>
<dbReference type="Gene3D" id="2.160.10.10">
    <property type="entry name" value="Hexapeptide repeat proteins"/>
    <property type="match status" value="1"/>
</dbReference>
<feature type="compositionally biased region" description="Acidic residues" evidence="9">
    <location>
        <begin position="500"/>
        <end position="509"/>
    </location>
</feature>
<dbReference type="InterPro" id="IPR005835">
    <property type="entry name" value="NTP_transferase_dom"/>
</dbReference>
<dbReference type="SUPFAM" id="SSF51161">
    <property type="entry name" value="Trimeric LpxA-like enzymes"/>
    <property type="match status" value="1"/>
</dbReference>
<dbReference type="STRING" id="307972.A0A2G8KUZ4"/>
<evidence type="ECO:0000256" key="7">
    <source>
        <dbReference type="ARBA" id="ARBA00044345"/>
    </source>
</evidence>
<dbReference type="Pfam" id="PF00483">
    <property type="entry name" value="NTP_transferase"/>
    <property type="match status" value="1"/>
</dbReference>
<evidence type="ECO:0000256" key="6">
    <source>
        <dbReference type="ARBA" id="ARBA00044144"/>
    </source>
</evidence>
<evidence type="ECO:0000259" key="10">
    <source>
        <dbReference type="PROSITE" id="PS51363"/>
    </source>
</evidence>
<dbReference type="EMBL" id="MRZV01000355">
    <property type="protein sequence ID" value="PIK51833.1"/>
    <property type="molecule type" value="Genomic_DNA"/>
</dbReference>
<dbReference type="GO" id="GO:0005829">
    <property type="term" value="C:cytosol"/>
    <property type="evidence" value="ECO:0007669"/>
    <property type="project" value="UniProtKB-SubCell"/>
</dbReference>
<dbReference type="SMART" id="SM00515">
    <property type="entry name" value="eIF5C"/>
    <property type="match status" value="1"/>
</dbReference>
<dbReference type="PROSITE" id="PS51363">
    <property type="entry name" value="W2"/>
    <property type="match status" value="1"/>
</dbReference>
<dbReference type="InterPro" id="IPR003307">
    <property type="entry name" value="W2_domain"/>
</dbReference>
<comment type="subunit">
    <text evidence="8">Component of the translation initiation factor 2B (eIF2B) complex which is a heterodecamer of two sets of five different subunits: alpha, beta, gamma, delta and epsilon. Subunits alpha, beta and delta comprise a regulatory subcomplex and subunits epsilon and gamma comprise a catalytic subcomplex. Within the complex, the hexameric regulatory complex resides at the center, with the two heterodimeric catalytic subcomplexes bound on opposite sides.</text>
</comment>
<dbReference type="FunFam" id="1.25.40.180:FF:000022">
    <property type="entry name" value="Translation initiation factor eIF-2B epsilon subunit"/>
    <property type="match status" value="1"/>
</dbReference>
<evidence type="ECO:0000256" key="2">
    <source>
        <dbReference type="ARBA" id="ARBA00007878"/>
    </source>
</evidence>
<dbReference type="GO" id="GO:0003743">
    <property type="term" value="F:translation initiation factor activity"/>
    <property type="evidence" value="ECO:0007669"/>
    <property type="project" value="UniProtKB-KW"/>
</dbReference>
<dbReference type="InterPro" id="IPR029044">
    <property type="entry name" value="Nucleotide-diphossugar_trans"/>
</dbReference>
<evidence type="ECO:0000256" key="3">
    <source>
        <dbReference type="ARBA" id="ARBA00022490"/>
    </source>
</evidence>
<name>A0A2G8KUZ4_STIJA</name>
<evidence type="ECO:0000256" key="8">
    <source>
        <dbReference type="ARBA" id="ARBA00046432"/>
    </source>
</evidence>
<keyword evidence="3" id="KW-0963">Cytoplasm</keyword>
<dbReference type="InterPro" id="IPR016024">
    <property type="entry name" value="ARM-type_fold"/>
</dbReference>
<dbReference type="InterPro" id="IPR051956">
    <property type="entry name" value="eIF2B_epsilon"/>
</dbReference>
<dbReference type="CDD" id="cd05787">
    <property type="entry name" value="LbH_eIF2B_epsilon"/>
    <property type="match status" value="1"/>
</dbReference>
<dbReference type="GO" id="GO:0005085">
    <property type="term" value="F:guanyl-nucleotide exchange factor activity"/>
    <property type="evidence" value="ECO:0007669"/>
    <property type="project" value="InterPro"/>
</dbReference>
<dbReference type="InterPro" id="IPR044123">
    <property type="entry name" value="W2_eIF2B_epsilon"/>
</dbReference>
<dbReference type="Gene3D" id="3.90.550.10">
    <property type="entry name" value="Spore Coat Polysaccharide Biosynthesis Protein SpsA, Chain A"/>
    <property type="match status" value="1"/>
</dbReference>
<evidence type="ECO:0000256" key="1">
    <source>
        <dbReference type="ARBA" id="ARBA00004514"/>
    </source>
</evidence>
<evidence type="ECO:0000256" key="5">
    <source>
        <dbReference type="ARBA" id="ARBA00022917"/>
    </source>
</evidence>
<keyword evidence="5" id="KW-0648">Protein biosynthesis</keyword>
<protein>
    <recommendedName>
        <fullName evidence="6">Translation initiation factor eIF2B subunit epsilon</fullName>
    </recommendedName>
    <alternativeName>
        <fullName evidence="7">eIF2B GDP-GTP exchange factor subunit epsilon</fullName>
    </alternativeName>
</protein>
<evidence type="ECO:0000256" key="9">
    <source>
        <dbReference type="SAM" id="MobiDB-lite"/>
    </source>
</evidence>
<dbReference type="AlphaFoldDB" id="A0A2G8KUZ4"/>
<reference evidence="11 12" key="1">
    <citation type="journal article" date="2017" name="PLoS Biol.">
        <title>The sea cucumber genome provides insights into morphological evolution and visceral regeneration.</title>
        <authorList>
            <person name="Zhang X."/>
            <person name="Sun L."/>
            <person name="Yuan J."/>
            <person name="Sun Y."/>
            <person name="Gao Y."/>
            <person name="Zhang L."/>
            <person name="Li S."/>
            <person name="Dai H."/>
            <person name="Hamel J.F."/>
            <person name="Liu C."/>
            <person name="Yu Y."/>
            <person name="Liu S."/>
            <person name="Lin W."/>
            <person name="Guo K."/>
            <person name="Jin S."/>
            <person name="Xu P."/>
            <person name="Storey K.B."/>
            <person name="Huan P."/>
            <person name="Zhang T."/>
            <person name="Zhou Y."/>
            <person name="Zhang J."/>
            <person name="Lin C."/>
            <person name="Li X."/>
            <person name="Xing L."/>
            <person name="Huo D."/>
            <person name="Sun M."/>
            <person name="Wang L."/>
            <person name="Mercier A."/>
            <person name="Li F."/>
            <person name="Yang H."/>
            <person name="Xiang J."/>
        </authorList>
    </citation>
    <scope>NUCLEOTIDE SEQUENCE [LARGE SCALE GENOMIC DNA]</scope>
    <source>
        <strain evidence="11">Shaxun</strain>
        <tissue evidence="11">Muscle</tissue>
    </source>
</reference>
<dbReference type="SUPFAM" id="SSF48371">
    <property type="entry name" value="ARM repeat"/>
    <property type="match status" value="1"/>
</dbReference>
<dbReference type="PANTHER" id="PTHR45887">
    <property type="entry name" value="TRANSLATION INITIATION FACTOR EIF-2B SUBUNIT EPSILON"/>
    <property type="match status" value="1"/>
</dbReference>
<sequence length="689" mass="77390">MSSKKDNSNRSSEILEQEDVLQALVIADSFNRKFLPLTVEKPRVLLPLVNIPLIDYTIEFLASSGVQEIFVFCCAHADQIKDHVNSSKWNQSNSPCTITTIVSDTCTSMGDAIREMESKKGVLRSHFILVNGDVISNMQLKDIVEIHKKRFLEDKSTVMTLINKQAKPGHRTRNREEEFLMVTGPSGRVLNFQRLQGKRKLKLPLNLFQEHSSMTVRHDLIDTHICVCTPRVVELFVDNFDYKTKNDFIRGLLINEEIEGNKLFLHVLRDEYATRVANLPLYDSVSKDMIHRWVFPVVPEHISPGGYSLRRHNQYLAKDVSLGRDCVLDEDVLVGSNTVIGDNTFISHSVIGSGCKIGSNVRLENAYLWDGVTVEDDCSVTFSILCNNVLVKSGSTIQTGCILSFQVVVGPNIIIQHGTLLTSLPQSQVMNSSDDFEETETSDLGNKDEIHPNPAVVGAEGKGHVWLPQEIFGEDEEEAEDLVGPPFGLNVSLDASCYDDSGDDSDEDSYISPSSSPPPDDTALFFSEVLESIQRTMEENVKVDNLILEVNSSKHAYNISIQELNQLVMKAVLELPHIKGQVKPAPLLQTMKKLVKKLSPLFINYFKNAASQLDCLRVIQEHCSNNSSTLAILPKFLLMFYEEDVLAEEVILSWYQQVPSSDQVHKVVTPFITWLQEADEESEEEEEDD</sequence>
<comment type="subcellular location">
    <subcellularLocation>
        <location evidence="1">Cytoplasm</location>
        <location evidence="1">Cytosol</location>
    </subcellularLocation>
</comment>
<dbReference type="CDD" id="cd11558">
    <property type="entry name" value="W2_eIF2B_epsilon"/>
    <property type="match status" value="1"/>
</dbReference>
<dbReference type="InterPro" id="IPR056764">
    <property type="entry name" value="LbH_EIF2B3/5"/>
</dbReference>
<evidence type="ECO:0000313" key="12">
    <source>
        <dbReference type="Proteomes" id="UP000230750"/>
    </source>
</evidence>